<keyword evidence="5" id="KW-0472">Membrane</keyword>
<keyword evidence="6" id="KW-0175">Coiled coil</keyword>
<evidence type="ECO:0000256" key="1">
    <source>
        <dbReference type="ARBA" id="ARBA00004345"/>
    </source>
</evidence>
<dbReference type="GO" id="GO:0005080">
    <property type="term" value="F:protein kinase C binding"/>
    <property type="evidence" value="ECO:0007669"/>
    <property type="project" value="TreeGrafter"/>
</dbReference>
<dbReference type="InterPro" id="IPR026752">
    <property type="entry name" value="Cavin_fam"/>
</dbReference>
<gene>
    <name evidence="8" type="ORF">ROHU_015593</name>
</gene>
<comment type="similarity">
    <text evidence="3">Belongs to the CAVIN family.</text>
</comment>
<feature type="region of interest" description="Disordered" evidence="7">
    <location>
        <begin position="284"/>
        <end position="348"/>
    </location>
</feature>
<dbReference type="GO" id="GO:0005737">
    <property type="term" value="C:cytoplasm"/>
    <property type="evidence" value="ECO:0007669"/>
    <property type="project" value="UniProtKB-SubCell"/>
</dbReference>
<feature type="compositionally biased region" description="Low complexity" evidence="7">
    <location>
        <begin position="49"/>
        <end position="58"/>
    </location>
</feature>
<proteinExistence type="evidence at protein level"/>
<feature type="compositionally biased region" description="Polar residues" evidence="7">
    <location>
        <begin position="303"/>
        <end position="319"/>
    </location>
</feature>
<accession>A0A498NNQ1</accession>
<evidence type="ECO:0000313" key="8">
    <source>
        <dbReference type="EMBL" id="RXN33533.1"/>
    </source>
</evidence>
<dbReference type="Pfam" id="PF15237">
    <property type="entry name" value="PTRF_SDPR"/>
    <property type="match status" value="1"/>
</dbReference>
<dbReference type="PANTHER" id="PTHR15240:SF1">
    <property type="entry name" value="CAVEOLAE-ASSOCIATED PROTEIN 2"/>
    <property type="match status" value="1"/>
</dbReference>
<dbReference type="PANTHER" id="PTHR15240">
    <property type="entry name" value="CAVIN"/>
    <property type="match status" value="1"/>
</dbReference>
<feature type="coiled-coil region" evidence="6">
    <location>
        <begin position="146"/>
        <end position="173"/>
    </location>
</feature>
<dbReference type="STRING" id="84645.A0A498NNQ1"/>
<sequence length="576" mass="62871">MGEDAVQAERSSMASTHENQELVVPSPSPTQSSPTHSLSQLGTIAANLPSGEPSSPGPLAGTLPRDGASPTGQVNAITVLTLLDKLVNMLDTVQENQHKMEMRQVEMEGAVRGIQNDMTKLSKSHTSTSNTVSKLLEKSRKVSVHMKEVKDKMDKQAVQVKRLEANHAQLIKRNNFKVLIFQEENEIPSSVFVKEPEPLPEVEEETPAIDANRSQEEGLQTITLSSDEEQVPEDDEDEILAALDLESESRVEKSRAEKIKRSSLKKVDSLKKAFSRQNIEKKMNKISTKIVSPEKREKIKKSLTPNHQKNPSAKSSSFKVSPLTFNIKKNRSGDAEPEAEGSAQSESAVASIELAPIESPTEDLSFREVHSQLAPAQEEVKAAVEAMEKEEMPNILNGTAEVELSITEDVSEEMANTSNENVCLIKDLKPGLKNINLVFIVLETDMHLFSKAVSHCILEEQGTFRRLEKVPNFSEPNPEVLAKMNQINNTHVKTEAHGSTPSIPNHGPPAGPTANGCAVFSPSPVSREPSFGAGGRHLNRSHWSSSGASPVPGGGYGSKPTVTITNGRDPRRALKR</sequence>
<evidence type="ECO:0000256" key="7">
    <source>
        <dbReference type="SAM" id="MobiDB-lite"/>
    </source>
</evidence>
<evidence type="ECO:0000256" key="3">
    <source>
        <dbReference type="ARBA" id="ARBA00008836"/>
    </source>
</evidence>
<name>A0A498NNQ1_LABRO</name>
<feature type="region of interest" description="Disordered" evidence="7">
    <location>
        <begin position="494"/>
        <end position="576"/>
    </location>
</feature>
<evidence type="ECO:0000256" key="6">
    <source>
        <dbReference type="SAM" id="Coils"/>
    </source>
</evidence>
<keyword evidence="4" id="KW-0963">Cytoplasm</keyword>
<comment type="caution">
    <text evidence="8">The sequence shown here is derived from an EMBL/GenBank/DDBJ whole genome shotgun (WGS) entry which is preliminary data.</text>
</comment>
<dbReference type="EMBL" id="QBIY01011265">
    <property type="protein sequence ID" value="RXN33533.1"/>
    <property type="molecule type" value="Genomic_DNA"/>
</dbReference>
<reference evidence="8 9" key="1">
    <citation type="submission" date="2018-03" db="EMBL/GenBank/DDBJ databases">
        <title>Draft genome sequence of Rohu Carp (Labeo rohita).</title>
        <authorList>
            <person name="Das P."/>
            <person name="Kushwaha B."/>
            <person name="Joshi C.G."/>
            <person name="Kumar D."/>
            <person name="Nagpure N.S."/>
            <person name="Sahoo L."/>
            <person name="Das S.P."/>
            <person name="Bit A."/>
            <person name="Patnaik S."/>
            <person name="Meher P.K."/>
            <person name="Jayasankar P."/>
            <person name="Koringa P.G."/>
            <person name="Patel N.V."/>
            <person name="Hinsu A.T."/>
            <person name="Kumar R."/>
            <person name="Pandey M."/>
            <person name="Agarwal S."/>
            <person name="Srivastava S."/>
            <person name="Singh M."/>
            <person name="Iquebal M.A."/>
            <person name="Jaiswal S."/>
            <person name="Angadi U.B."/>
            <person name="Kumar N."/>
            <person name="Raza M."/>
            <person name="Shah T.M."/>
            <person name="Rai A."/>
            <person name="Jena J.K."/>
        </authorList>
    </citation>
    <scope>NUCLEOTIDE SEQUENCE [LARGE SCALE GENOMIC DNA]</scope>
    <source>
        <strain evidence="8">DASCIFA01</strain>
        <tissue evidence="8">Testis</tissue>
    </source>
</reference>
<evidence type="ECO:0007829" key="10">
    <source>
        <dbReference type="PeptideAtlas" id="A0A498NNQ1"/>
    </source>
</evidence>
<dbReference type="Proteomes" id="UP000290572">
    <property type="component" value="Unassembled WGS sequence"/>
</dbReference>
<comment type="subcellular location">
    <subcellularLocation>
        <location evidence="2">Cytoplasm</location>
    </subcellularLocation>
    <subcellularLocation>
        <location evidence="1">Membrane</location>
        <location evidence="1">Caveola</location>
    </subcellularLocation>
</comment>
<feature type="region of interest" description="Disordered" evidence="7">
    <location>
        <begin position="1"/>
        <end position="70"/>
    </location>
</feature>
<dbReference type="AlphaFoldDB" id="A0A498NNQ1"/>
<evidence type="ECO:0000256" key="2">
    <source>
        <dbReference type="ARBA" id="ARBA00004496"/>
    </source>
</evidence>
<feature type="compositionally biased region" description="Low complexity" evidence="7">
    <location>
        <begin position="29"/>
        <end position="41"/>
    </location>
</feature>
<evidence type="ECO:0000313" key="9">
    <source>
        <dbReference type="Proteomes" id="UP000290572"/>
    </source>
</evidence>
<dbReference type="GO" id="GO:0005901">
    <property type="term" value="C:caveola"/>
    <property type="evidence" value="ECO:0007669"/>
    <property type="project" value="UniProtKB-SubCell"/>
</dbReference>
<organism evidence="8 9">
    <name type="scientific">Labeo rohita</name>
    <name type="common">Indian major carp</name>
    <name type="synonym">Cyprinus rohita</name>
    <dbReference type="NCBI Taxonomy" id="84645"/>
    <lineage>
        <taxon>Eukaryota</taxon>
        <taxon>Metazoa</taxon>
        <taxon>Chordata</taxon>
        <taxon>Craniata</taxon>
        <taxon>Vertebrata</taxon>
        <taxon>Euteleostomi</taxon>
        <taxon>Actinopterygii</taxon>
        <taxon>Neopterygii</taxon>
        <taxon>Teleostei</taxon>
        <taxon>Ostariophysi</taxon>
        <taxon>Cypriniformes</taxon>
        <taxon>Cyprinidae</taxon>
        <taxon>Labeoninae</taxon>
        <taxon>Labeonini</taxon>
        <taxon>Labeo</taxon>
    </lineage>
</organism>
<evidence type="ECO:0000256" key="4">
    <source>
        <dbReference type="ARBA" id="ARBA00022490"/>
    </source>
</evidence>
<keyword evidence="10" id="KW-1267">Proteomics identification</keyword>
<feature type="compositionally biased region" description="Polar residues" evidence="7">
    <location>
        <begin position="494"/>
        <end position="503"/>
    </location>
</feature>
<protein>
    <submittedName>
        <fullName evidence="8">Serum deprivation-response-like protein</fullName>
    </submittedName>
</protein>
<keyword evidence="9" id="KW-1185">Reference proteome</keyword>
<evidence type="ECO:0000256" key="5">
    <source>
        <dbReference type="ARBA" id="ARBA00023136"/>
    </source>
</evidence>